<name>A0A1H3QKD1_9ACTN</name>
<sequence>MNSVLFHRRRAERFAQLLDEAHGGRRHHVRSPVDNDLADVVAVGHRVSALKHSVDVDVDPEFRMSLRAALVAAAEREGIGAIADTGATVDLQAFRAAANAPKQRARRLRTRGAILAGVAVGAIAISGMSAASENAVPGDALYGVKRSTERAQLALASSDLSKGQLFLDFARNRLSEARAVSDSDGFARALDDMDANTTEGVRLLTTTAAQRHEMAALDAVDAFLKHQRTEVSSLLGTTTGARHERALSSVALLLSVEKRSDELRRSLECGGDAAAKADALGPLPGTCPAGSAPADAPAGKQSGGNGEANESRPEKSDPKPAPSGSPATPGSADRPGSSPAPATPTPAPSNNSNLVEDLGGLLGGLVPGS</sequence>
<dbReference type="InterPro" id="IPR043725">
    <property type="entry name" value="DUF5667"/>
</dbReference>
<dbReference type="AlphaFoldDB" id="A0A1H3QKD1"/>
<feature type="compositionally biased region" description="Low complexity" evidence="1">
    <location>
        <begin position="284"/>
        <end position="299"/>
    </location>
</feature>
<feature type="transmembrane region" description="Helical" evidence="2">
    <location>
        <begin position="112"/>
        <end position="131"/>
    </location>
</feature>
<dbReference type="EMBL" id="FNQB01000002">
    <property type="protein sequence ID" value="SDZ13817.1"/>
    <property type="molecule type" value="Genomic_DNA"/>
</dbReference>
<evidence type="ECO:0000259" key="3">
    <source>
        <dbReference type="Pfam" id="PF18915"/>
    </source>
</evidence>
<keyword evidence="2" id="KW-0812">Transmembrane</keyword>
<keyword evidence="5" id="KW-1185">Reference proteome</keyword>
<dbReference type="STRING" id="137265.SAMN05421684_2951"/>
<proteinExistence type="predicted"/>
<reference evidence="5" key="1">
    <citation type="submission" date="2016-10" db="EMBL/GenBank/DDBJ databases">
        <authorList>
            <person name="Varghese N."/>
            <person name="Submissions S."/>
        </authorList>
    </citation>
    <scope>NUCLEOTIDE SEQUENCE [LARGE SCALE GENOMIC DNA]</scope>
    <source>
        <strain evidence="5">DSM 44718</strain>
    </source>
</reference>
<evidence type="ECO:0000256" key="1">
    <source>
        <dbReference type="SAM" id="MobiDB-lite"/>
    </source>
</evidence>
<dbReference type="Proteomes" id="UP000199632">
    <property type="component" value="Unassembled WGS sequence"/>
</dbReference>
<feature type="compositionally biased region" description="Gly residues" evidence="1">
    <location>
        <begin position="360"/>
        <end position="369"/>
    </location>
</feature>
<accession>A0A1H3QKD1</accession>
<feature type="region of interest" description="Disordered" evidence="1">
    <location>
        <begin position="284"/>
        <end position="369"/>
    </location>
</feature>
<feature type="domain" description="DUF5667" evidence="3">
    <location>
        <begin position="135"/>
        <end position="217"/>
    </location>
</feature>
<dbReference type="Pfam" id="PF18915">
    <property type="entry name" value="DUF5667"/>
    <property type="match status" value="1"/>
</dbReference>
<evidence type="ECO:0000313" key="4">
    <source>
        <dbReference type="EMBL" id="SDZ13817.1"/>
    </source>
</evidence>
<feature type="compositionally biased region" description="Low complexity" evidence="1">
    <location>
        <begin position="322"/>
        <end position="340"/>
    </location>
</feature>
<keyword evidence="2" id="KW-1133">Transmembrane helix</keyword>
<protein>
    <recommendedName>
        <fullName evidence="3">DUF5667 domain-containing protein</fullName>
    </recommendedName>
</protein>
<organism evidence="4 5">
    <name type="scientific">Asanoa ishikariensis</name>
    <dbReference type="NCBI Taxonomy" id="137265"/>
    <lineage>
        <taxon>Bacteria</taxon>
        <taxon>Bacillati</taxon>
        <taxon>Actinomycetota</taxon>
        <taxon>Actinomycetes</taxon>
        <taxon>Micromonosporales</taxon>
        <taxon>Micromonosporaceae</taxon>
        <taxon>Asanoa</taxon>
    </lineage>
</organism>
<keyword evidence="2" id="KW-0472">Membrane</keyword>
<evidence type="ECO:0000256" key="2">
    <source>
        <dbReference type="SAM" id="Phobius"/>
    </source>
</evidence>
<gene>
    <name evidence="4" type="ORF">SAMN05421684_2951</name>
</gene>
<evidence type="ECO:0000313" key="5">
    <source>
        <dbReference type="Proteomes" id="UP000199632"/>
    </source>
</evidence>
<feature type="compositionally biased region" description="Basic and acidic residues" evidence="1">
    <location>
        <begin position="309"/>
        <end position="318"/>
    </location>
</feature>